<keyword evidence="2" id="KW-0675">Receptor</keyword>
<protein>
    <submittedName>
        <fullName evidence="2">Protein containing TonB-dependent receptor, plug domain protein</fullName>
    </submittedName>
</protein>
<dbReference type="SUPFAM" id="SSF56935">
    <property type="entry name" value="Porins"/>
    <property type="match status" value="1"/>
</dbReference>
<dbReference type="AlphaFoldDB" id="K1RDM6"/>
<sequence>MTIRKSGVPVTAVLDAALKGRNLKYSVVSQNSIVVSEKHAKVAAPQQNNKRKMQGVVKDDNGEPVIGATVSVVGTDELAVTDIDGRFTINAAKGAKVKVSYLGFVDREVKASENMNIAMSEDTQALSEVVVVGYGTMKRSDMTGALSSVDTKEMAKRTTTNPAEALQGKVAGVNILKSGGNAGAGVSIKIRGIKTFGDNEPLYIVD</sequence>
<gene>
    <name evidence="2" type="ORF">OBE_16040</name>
</gene>
<dbReference type="EMBL" id="AJWZ01010998">
    <property type="protein sequence ID" value="EKC46832.1"/>
    <property type="molecule type" value="Genomic_DNA"/>
</dbReference>
<dbReference type="InterPro" id="IPR008969">
    <property type="entry name" value="CarboxyPept-like_regulatory"/>
</dbReference>
<dbReference type="Gene3D" id="2.170.130.10">
    <property type="entry name" value="TonB-dependent receptor, plug domain"/>
    <property type="match status" value="1"/>
</dbReference>
<dbReference type="Pfam" id="PF13715">
    <property type="entry name" value="CarbopepD_reg_2"/>
    <property type="match status" value="1"/>
</dbReference>
<proteinExistence type="predicted"/>
<dbReference type="InterPro" id="IPR012910">
    <property type="entry name" value="Plug_dom"/>
</dbReference>
<dbReference type="Pfam" id="PF07715">
    <property type="entry name" value="Plug"/>
    <property type="match status" value="1"/>
</dbReference>
<dbReference type="Gene3D" id="2.60.40.1120">
    <property type="entry name" value="Carboxypeptidase-like, regulatory domain"/>
    <property type="match status" value="1"/>
</dbReference>
<organism evidence="2">
    <name type="scientific">human gut metagenome</name>
    <dbReference type="NCBI Taxonomy" id="408170"/>
    <lineage>
        <taxon>unclassified sequences</taxon>
        <taxon>metagenomes</taxon>
        <taxon>organismal metagenomes</taxon>
    </lineage>
</organism>
<comment type="caution">
    <text evidence="2">The sequence shown here is derived from an EMBL/GenBank/DDBJ whole genome shotgun (WGS) entry which is preliminary data.</text>
</comment>
<reference evidence="2" key="1">
    <citation type="journal article" date="2013" name="Environ. Microbiol.">
        <title>Microbiota from the distal guts of lean and obese adolescents exhibit partial functional redundancy besides clear differences in community structure.</title>
        <authorList>
            <person name="Ferrer M."/>
            <person name="Ruiz A."/>
            <person name="Lanza F."/>
            <person name="Haange S.B."/>
            <person name="Oberbach A."/>
            <person name="Till H."/>
            <person name="Bargiela R."/>
            <person name="Campoy C."/>
            <person name="Segura M.T."/>
            <person name="Richter M."/>
            <person name="von Bergen M."/>
            <person name="Seifert J."/>
            <person name="Suarez A."/>
        </authorList>
    </citation>
    <scope>NUCLEOTIDE SEQUENCE</scope>
</reference>
<accession>K1RDM6</accession>
<name>K1RDM6_9ZZZZ</name>
<dbReference type="InterPro" id="IPR037066">
    <property type="entry name" value="Plug_dom_sf"/>
</dbReference>
<feature type="domain" description="TonB-dependent receptor plug" evidence="1">
    <location>
        <begin position="139"/>
        <end position="206"/>
    </location>
</feature>
<dbReference type="PROSITE" id="PS52016">
    <property type="entry name" value="TONB_DEPENDENT_REC_3"/>
    <property type="match status" value="1"/>
</dbReference>
<evidence type="ECO:0000313" key="2">
    <source>
        <dbReference type="EMBL" id="EKC46832.1"/>
    </source>
</evidence>
<evidence type="ECO:0000259" key="1">
    <source>
        <dbReference type="Pfam" id="PF07715"/>
    </source>
</evidence>
<dbReference type="SUPFAM" id="SSF49464">
    <property type="entry name" value="Carboxypeptidase regulatory domain-like"/>
    <property type="match status" value="1"/>
</dbReference>
<dbReference type="InterPro" id="IPR039426">
    <property type="entry name" value="TonB-dep_rcpt-like"/>
</dbReference>
<feature type="non-terminal residue" evidence="2">
    <location>
        <position position="206"/>
    </location>
</feature>